<accession>A0ABM8Y335</accession>
<proteinExistence type="predicted"/>
<name>A0ABM8Y335_9BURK</name>
<dbReference type="EMBL" id="CAJZAF010000060">
    <property type="protein sequence ID" value="CAG9187171.1"/>
    <property type="molecule type" value="Genomic_DNA"/>
</dbReference>
<protein>
    <submittedName>
        <fullName evidence="1">Uncharacterized protein</fullName>
    </submittedName>
</protein>
<evidence type="ECO:0000313" key="1">
    <source>
        <dbReference type="EMBL" id="CAG9187171.1"/>
    </source>
</evidence>
<dbReference type="Proteomes" id="UP000701702">
    <property type="component" value="Unassembled WGS sequence"/>
</dbReference>
<comment type="caution">
    <text evidence="1">The sequence shown here is derived from an EMBL/GenBank/DDBJ whole genome shotgun (WGS) entry which is preliminary data.</text>
</comment>
<reference evidence="1 2" key="1">
    <citation type="submission" date="2021-08" db="EMBL/GenBank/DDBJ databases">
        <authorList>
            <person name="Peeters C."/>
        </authorList>
    </citation>
    <scope>NUCLEOTIDE SEQUENCE [LARGE SCALE GENOMIC DNA]</scope>
    <source>
        <strain evidence="1 2">LMG 23994</strain>
    </source>
</reference>
<keyword evidence="2" id="KW-1185">Reference proteome</keyword>
<organism evidence="1 2">
    <name type="scientific">Cupriavidus pinatubonensis</name>
    <dbReference type="NCBI Taxonomy" id="248026"/>
    <lineage>
        <taxon>Bacteria</taxon>
        <taxon>Pseudomonadati</taxon>
        <taxon>Pseudomonadota</taxon>
        <taxon>Betaproteobacteria</taxon>
        <taxon>Burkholderiales</taxon>
        <taxon>Burkholderiaceae</taxon>
        <taxon>Cupriavidus</taxon>
    </lineage>
</organism>
<sequence>MHEIERLLKGFERFQQHYFEDEPELFDTITGVPAFAGMTVAN</sequence>
<evidence type="ECO:0000313" key="2">
    <source>
        <dbReference type="Proteomes" id="UP000701702"/>
    </source>
</evidence>
<gene>
    <name evidence="1" type="ORF">LMG23994_06614</name>
</gene>